<name>A0A0M3IXS0_ASCLU</name>
<dbReference type="AlphaFoldDB" id="A0A0M3IXS0"/>
<protein>
    <submittedName>
        <fullName evidence="2">Myosin motor domain-containing protein</fullName>
    </submittedName>
</protein>
<dbReference type="WBParaSite" id="ALUE_0002354801-mRNA-1">
    <property type="protein sequence ID" value="ALUE_0002354801-mRNA-1"/>
    <property type="gene ID" value="ALUE_0002354801"/>
</dbReference>
<sequence length="46" mass="5691">MRFSHYSQVEAMQRYRHALYIRRMSLLRWHVSTKKALYGLALNNHR</sequence>
<reference evidence="2" key="1">
    <citation type="submission" date="2017-02" db="UniProtKB">
        <authorList>
            <consortium name="WormBaseParasite"/>
        </authorList>
    </citation>
    <scope>IDENTIFICATION</scope>
</reference>
<organism evidence="1 2">
    <name type="scientific">Ascaris lumbricoides</name>
    <name type="common">Giant roundworm</name>
    <dbReference type="NCBI Taxonomy" id="6252"/>
    <lineage>
        <taxon>Eukaryota</taxon>
        <taxon>Metazoa</taxon>
        <taxon>Ecdysozoa</taxon>
        <taxon>Nematoda</taxon>
        <taxon>Chromadorea</taxon>
        <taxon>Rhabditida</taxon>
        <taxon>Spirurina</taxon>
        <taxon>Ascaridomorpha</taxon>
        <taxon>Ascaridoidea</taxon>
        <taxon>Ascarididae</taxon>
        <taxon>Ascaris</taxon>
    </lineage>
</organism>
<proteinExistence type="predicted"/>
<evidence type="ECO:0000313" key="1">
    <source>
        <dbReference type="Proteomes" id="UP000036681"/>
    </source>
</evidence>
<dbReference type="Proteomes" id="UP000036681">
    <property type="component" value="Unplaced"/>
</dbReference>
<accession>A0A0M3IXS0</accession>
<evidence type="ECO:0000313" key="2">
    <source>
        <dbReference type="WBParaSite" id="ALUE_0002354801-mRNA-1"/>
    </source>
</evidence>
<keyword evidence="1" id="KW-1185">Reference proteome</keyword>